<dbReference type="InterPro" id="IPR036291">
    <property type="entry name" value="NAD(P)-bd_dom_sf"/>
</dbReference>
<dbReference type="Pfam" id="PF00106">
    <property type="entry name" value="adh_short"/>
    <property type="match status" value="1"/>
</dbReference>
<organism evidence="4 5">
    <name type="scientific">Phlebotomus papatasi</name>
    <name type="common">Sandfly</name>
    <dbReference type="NCBI Taxonomy" id="29031"/>
    <lineage>
        <taxon>Eukaryota</taxon>
        <taxon>Metazoa</taxon>
        <taxon>Ecdysozoa</taxon>
        <taxon>Arthropoda</taxon>
        <taxon>Hexapoda</taxon>
        <taxon>Insecta</taxon>
        <taxon>Pterygota</taxon>
        <taxon>Neoptera</taxon>
        <taxon>Endopterygota</taxon>
        <taxon>Diptera</taxon>
        <taxon>Nematocera</taxon>
        <taxon>Psychodoidea</taxon>
        <taxon>Psychodidae</taxon>
        <taxon>Phlebotomus</taxon>
        <taxon>Phlebotomus</taxon>
    </lineage>
</organism>
<proteinExistence type="inferred from homology"/>
<keyword evidence="5" id="KW-1185">Reference proteome</keyword>
<dbReference type="VEuPathDB" id="VectorBase:PPAI008115"/>
<dbReference type="Proteomes" id="UP000092462">
    <property type="component" value="Unassembled WGS sequence"/>
</dbReference>
<dbReference type="GO" id="GO:0016616">
    <property type="term" value="F:oxidoreductase activity, acting on the CH-OH group of donors, NAD or NADP as acceptor"/>
    <property type="evidence" value="ECO:0007669"/>
    <property type="project" value="UniProtKB-ARBA"/>
</dbReference>
<evidence type="ECO:0000313" key="4">
    <source>
        <dbReference type="EnsemblMetazoa" id="PPAI008115-PA"/>
    </source>
</evidence>
<dbReference type="PANTHER" id="PTHR43115">
    <property type="entry name" value="DEHYDROGENASE/REDUCTASE SDR FAMILY MEMBER 11"/>
    <property type="match status" value="1"/>
</dbReference>
<evidence type="ECO:0000256" key="1">
    <source>
        <dbReference type="ARBA" id="ARBA00006484"/>
    </source>
</evidence>
<dbReference type="AlphaFoldDB" id="A0A1B0DIX8"/>
<sequence>MDRWVNRVAVVTGASSGIGAEIAKDLTKSGMIVVGLARRVERFDELKSGLPDEQKNNFHGLKCDVMDEEEVAKTFAAIEEKFGGIDVLVNNAGVYDPSMKLFQEGNSSKISETINTNITGFISCTREAFKSMKKRSFPGHIINMNSISGHNVPNLPTDYYFNVYAATKHAITALTETERQEFAKERLGIKVSSISPGICQTDLSPHFSKEALVSYPHLYPRDVSNAVLYVLGTPPHVQIQELTIKPIRVNS</sequence>
<evidence type="ECO:0008006" key="6">
    <source>
        <dbReference type="Google" id="ProtNLM"/>
    </source>
</evidence>
<evidence type="ECO:0000256" key="3">
    <source>
        <dbReference type="RuleBase" id="RU000363"/>
    </source>
</evidence>
<dbReference type="FunFam" id="3.40.50.720:FF:000047">
    <property type="entry name" value="NADP-dependent L-serine/L-allo-threonine dehydrogenase"/>
    <property type="match status" value="1"/>
</dbReference>
<dbReference type="EnsemblMetazoa" id="PPAI008115-RA">
    <property type="protein sequence ID" value="PPAI008115-PA"/>
    <property type="gene ID" value="PPAI008115"/>
</dbReference>
<accession>A0A1B0DIX8</accession>
<dbReference type="PRINTS" id="PR00081">
    <property type="entry name" value="GDHRDH"/>
</dbReference>
<comment type="similarity">
    <text evidence="1 3">Belongs to the short-chain dehydrogenases/reductases (SDR) family.</text>
</comment>
<dbReference type="VEuPathDB" id="VectorBase:PPAPM1_004065"/>
<evidence type="ECO:0000256" key="2">
    <source>
        <dbReference type="ARBA" id="ARBA00023002"/>
    </source>
</evidence>
<name>A0A1B0DIX8_PHLPP</name>
<protein>
    <recommendedName>
        <fullName evidence="6">Dehydrogenase</fullName>
    </recommendedName>
</protein>
<dbReference type="Gene3D" id="3.40.50.720">
    <property type="entry name" value="NAD(P)-binding Rossmann-like Domain"/>
    <property type="match status" value="1"/>
</dbReference>
<dbReference type="SUPFAM" id="SSF51735">
    <property type="entry name" value="NAD(P)-binding Rossmann-fold domains"/>
    <property type="match status" value="1"/>
</dbReference>
<dbReference type="PANTHER" id="PTHR43115:SF4">
    <property type="entry name" value="DEHYDROGENASE_REDUCTASE SDR FAMILY MEMBER 11"/>
    <property type="match status" value="1"/>
</dbReference>
<evidence type="ECO:0000313" key="5">
    <source>
        <dbReference type="Proteomes" id="UP000092462"/>
    </source>
</evidence>
<dbReference type="EMBL" id="AJVK01034577">
    <property type="status" value="NOT_ANNOTATED_CDS"/>
    <property type="molecule type" value="Genomic_DNA"/>
</dbReference>
<reference evidence="4" key="1">
    <citation type="submission" date="2022-08" db="UniProtKB">
        <authorList>
            <consortium name="EnsemblMetazoa"/>
        </authorList>
    </citation>
    <scope>IDENTIFICATION</scope>
    <source>
        <strain evidence="4">Israel</strain>
    </source>
</reference>
<keyword evidence="2" id="KW-0560">Oxidoreductase</keyword>
<dbReference type="InterPro" id="IPR002347">
    <property type="entry name" value="SDR_fam"/>
</dbReference>
<dbReference type="PRINTS" id="PR00080">
    <property type="entry name" value="SDRFAMILY"/>
</dbReference>